<feature type="domain" description="Thioredoxin" evidence="8">
    <location>
        <begin position="234"/>
        <end position="379"/>
    </location>
</feature>
<evidence type="ECO:0000256" key="6">
    <source>
        <dbReference type="SAM" id="MobiDB-lite"/>
    </source>
</evidence>
<feature type="transmembrane region" description="Helical" evidence="7">
    <location>
        <begin position="124"/>
        <end position="146"/>
    </location>
</feature>
<accession>K9F1Q6</accession>
<feature type="region of interest" description="Disordered" evidence="6">
    <location>
        <begin position="151"/>
        <end position="195"/>
    </location>
</feature>
<comment type="caution">
    <text evidence="9">The sequence shown here is derived from an EMBL/GenBank/DDBJ whole genome shotgun (WGS) entry which is preliminary data.</text>
</comment>
<feature type="compositionally biased region" description="Polar residues" evidence="6">
    <location>
        <begin position="17"/>
        <end position="27"/>
    </location>
</feature>
<proteinExistence type="inferred from homology"/>
<dbReference type="InterPro" id="IPR036249">
    <property type="entry name" value="Thioredoxin-like_sf"/>
</dbReference>
<evidence type="ECO:0000313" key="9">
    <source>
        <dbReference type="EMBL" id="EKU95370.1"/>
    </source>
</evidence>
<dbReference type="InterPro" id="IPR013766">
    <property type="entry name" value="Thioredoxin_domain"/>
</dbReference>
<dbReference type="AlphaFoldDB" id="K9F1Q6"/>
<dbReference type="Proteomes" id="UP000009888">
    <property type="component" value="Unassembled WGS sequence"/>
</dbReference>
<keyword evidence="3" id="KW-0560">Oxidoreductase</keyword>
<dbReference type="PATRIC" id="fig|883066.3.peg.759"/>
<gene>
    <name evidence="9" type="ORF">HMPREF9233_00735</name>
</gene>
<dbReference type="InterPro" id="IPR012336">
    <property type="entry name" value="Thioredoxin-like_fold"/>
</dbReference>
<evidence type="ECO:0000256" key="5">
    <source>
        <dbReference type="ARBA" id="ARBA00023284"/>
    </source>
</evidence>
<dbReference type="EMBL" id="AGWL01000003">
    <property type="protein sequence ID" value="EKU95370.1"/>
    <property type="molecule type" value="Genomic_DNA"/>
</dbReference>
<dbReference type="PANTHER" id="PTHR13887">
    <property type="entry name" value="GLUTATHIONE S-TRANSFERASE KAPPA"/>
    <property type="match status" value="1"/>
</dbReference>
<keyword evidence="7" id="KW-0812">Transmembrane</keyword>
<dbReference type="eggNOG" id="COG1651">
    <property type="taxonomic scope" value="Bacteria"/>
</dbReference>
<dbReference type="STRING" id="202789.GCA_001457435_01395"/>
<protein>
    <recommendedName>
        <fullName evidence="8">Thioredoxin domain-containing protein</fullName>
    </recommendedName>
</protein>
<name>K9F1Q6_9ACTO</name>
<dbReference type="PROSITE" id="PS51352">
    <property type="entry name" value="THIOREDOXIN_2"/>
    <property type="match status" value="1"/>
</dbReference>
<evidence type="ECO:0000256" key="3">
    <source>
        <dbReference type="ARBA" id="ARBA00023002"/>
    </source>
</evidence>
<keyword evidence="5" id="KW-0676">Redox-active center</keyword>
<keyword evidence="10" id="KW-1185">Reference proteome</keyword>
<keyword evidence="7" id="KW-0472">Membrane</keyword>
<feature type="compositionally biased region" description="Low complexity" evidence="6">
    <location>
        <begin position="51"/>
        <end position="68"/>
    </location>
</feature>
<dbReference type="PANTHER" id="PTHR13887:SF14">
    <property type="entry name" value="DISULFIDE BOND FORMATION PROTEIN D"/>
    <property type="match status" value="1"/>
</dbReference>
<dbReference type="Pfam" id="PF13462">
    <property type="entry name" value="Thioredoxin_4"/>
    <property type="match status" value="1"/>
</dbReference>
<keyword evidence="4" id="KW-1015">Disulfide bond</keyword>
<sequence length="432" mass="46202">MIPNNDNHEDDADAPNFSGTSATSSEEVSGPELTPEESSQPETGSEQMPVSSEESTPTEATSEESLAADNSTQETPAPDAASTINPSISQDAAGGYPSNDPQHLWTLREGSLTPEEEKKDKRQYAIVVTVLVIIALVVGAAVLMVLSDPSRLRDANSSPSERPTSVWTEPKTGNESQGSNQSPDPASSATSSPEEIAAQNPIASRYAELAQEKGWSMTDGDVVPTVYDNVRSALLATPSLPANTGEAIGPEDAPVRVQVFSDYLCHYCQKLHDESMQTLEDLANSGDIRLEFYHFTIFAANGSDLAAQAAHAAGLQGRFWEYSDALFTQGALTTNAQGQQVVNEDALTSIATQLGLDLEKFKSDMNSEETKNYVAGQTAFASSMGMQSTPGIIVNGTYISGAYPTQTILNVIDLERELLKEFPLSEQKATRP</sequence>
<dbReference type="Gene3D" id="3.40.30.10">
    <property type="entry name" value="Glutaredoxin"/>
    <property type="match status" value="1"/>
</dbReference>
<feature type="compositionally biased region" description="Low complexity" evidence="6">
    <location>
        <begin position="182"/>
        <end position="195"/>
    </location>
</feature>
<evidence type="ECO:0000256" key="7">
    <source>
        <dbReference type="SAM" id="Phobius"/>
    </source>
</evidence>
<dbReference type="SUPFAM" id="SSF52833">
    <property type="entry name" value="Thioredoxin-like"/>
    <property type="match status" value="1"/>
</dbReference>
<evidence type="ECO:0000256" key="2">
    <source>
        <dbReference type="ARBA" id="ARBA00022729"/>
    </source>
</evidence>
<keyword evidence="2" id="KW-0732">Signal</keyword>
<comment type="similarity">
    <text evidence="1">Belongs to the thioredoxin family. DsbA subfamily.</text>
</comment>
<keyword evidence="7" id="KW-1133">Transmembrane helix</keyword>
<evidence type="ECO:0000259" key="8">
    <source>
        <dbReference type="PROSITE" id="PS51352"/>
    </source>
</evidence>
<feature type="compositionally biased region" description="Polar residues" evidence="6">
    <location>
        <begin position="36"/>
        <end position="50"/>
    </location>
</feature>
<dbReference type="HOGENOM" id="CLU_634060_0_0_11"/>
<reference evidence="9 10" key="1">
    <citation type="submission" date="2012-09" db="EMBL/GenBank/DDBJ databases">
        <title>The Genome Sequence of Actinobaculum massiliae ACS-171-V-COL2.</title>
        <authorList>
            <consortium name="The Broad Institute Genome Sequencing Platform"/>
            <person name="Earl A."/>
            <person name="Ward D."/>
            <person name="Feldgarden M."/>
            <person name="Gevers D."/>
            <person name="Saerens B."/>
            <person name="Vaneechoutte M."/>
            <person name="Walker B."/>
            <person name="Young S.K."/>
            <person name="Zeng Q."/>
            <person name="Gargeya S."/>
            <person name="Fitzgerald M."/>
            <person name="Haas B."/>
            <person name="Abouelleil A."/>
            <person name="Alvarado L."/>
            <person name="Arachchi H.M."/>
            <person name="Berlin A."/>
            <person name="Chapman S.B."/>
            <person name="Goldberg J."/>
            <person name="Griggs A."/>
            <person name="Gujja S."/>
            <person name="Hansen M."/>
            <person name="Howarth C."/>
            <person name="Imamovic A."/>
            <person name="Larimer J."/>
            <person name="McCowen C."/>
            <person name="Montmayeur A."/>
            <person name="Murphy C."/>
            <person name="Neiman D."/>
            <person name="Pearson M."/>
            <person name="Priest M."/>
            <person name="Roberts A."/>
            <person name="Saif S."/>
            <person name="Shea T."/>
            <person name="Sisk P."/>
            <person name="Sykes S."/>
            <person name="Wortman J."/>
            <person name="Nusbaum C."/>
            <person name="Birren B."/>
        </authorList>
    </citation>
    <scope>NUCLEOTIDE SEQUENCE [LARGE SCALE GENOMIC DNA]</scope>
    <source>
        <strain evidence="10">ACS-171-V-Col2</strain>
    </source>
</reference>
<feature type="compositionally biased region" description="Polar residues" evidence="6">
    <location>
        <begin position="155"/>
        <end position="181"/>
    </location>
</feature>
<organism evidence="9 10">
    <name type="scientific">Actinobaculum massiliense ACS-171-V-Col2</name>
    <dbReference type="NCBI Taxonomy" id="883066"/>
    <lineage>
        <taxon>Bacteria</taxon>
        <taxon>Bacillati</taxon>
        <taxon>Actinomycetota</taxon>
        <taxon>Actinomycetes</taxon>
        <taxon>Actinomycetales</taxon>
        <taxon>Actinomycetaceae</taxon>
        <taxon>Actinobaculum</taxon>
    </lineage>
</organism>
<feature type="region of interest" description="Disordered" evidence="6">
    <location>
        <begin position="1"/>
        <end position="104"/>
    </location>
</feature>
<evidence type="ECO:0000256" key="1">
    <source>
        <dbReference type="ARBA" id="ARBA00005791"/>
    </source>
</evidence>
<evidence type="ECO:0000256" key="4">
    <source>
        <dbReference type="ARBA" id="ARBA00023157"/>
    </source>
</evidence>
<evidence type="ECO:0000313" key="10">
    <source>
        <dbReference type="Proteomes" id="UP000009888"/>
    </source>
</evidence>
<dbReference type="GO" id="GO:0016491">
    <property type="term" value="F:oxidoreductase activity"/>
    <property type="evidence" value="ECO:0007669"/>
    <property type="project" value="UniProtKB-KW"/>
</dbReference>